<gene>
    <name evidence="1" type="ORF">ACCO45_013310</name>
</gene>
<reference evidence="1" key="1">
    <citation type="submission" date="2024-12" db="EMBL/GenBank/DDBJ databases">
        <title>Comparative genomics and development of molecular markers within Purpureocillium lilacinum and among Purpureocillium species.</title>
        <authorList>
            <person name="Yeh Z.-Y."/>
            <person name="Ni N.-T."/>
            <person name="Lo P.-H."/>
            <person name="Mushyakhwo K."/>
            <person name="Lin C.-F."/>
            <person name="Nai Y.-S."/>
        </authorList>
    </citation>
    <scope>NUCLEOTIDE SEQUENCE</scope>
    <source>
        <strain evidence="1">NCHU-NPUST-175</strain>
    </source>
</reference>
<evidence type="ECO:0000313" key="1">
    <source>
        <dbReference type="EMBL" id="KAL3953367.1"/>
    </source>
</evidence>
<proteinExistence type="predicted"/>
<organism evidence="1 2">
    <name type="scientific">Purpureocillium lilacinum</name>
    <name type="common">Paecilomyces lilacinus</name>
    <dbReference type="NCBI Taxonomy" id="33203"/>
    <lineage>
        <taxon>Eukaryota</taxon>
        <taxon>Fungi</taxon>
        <taxon>Dikarya</taxon>
        <taxon>Ascomycota</taxon>
        <taxon>Pezizomycotina</taxon>
        <taxon>Sordariomycetes</taxon>
        <taxon>Hypocreomycetidae</taxon>
        <taxon>Hypocreales</taxon>
        <taxon>Ophiocordycipitaceae</taxon>
        <taxon>Purpureocillium</taxon>
    </lineage>
</organism>
<name>A0ACC4DB39_PURLI</name>
<dbReference type="Proteomes" id="UP001638806">
    <property type="component" value="Unassembled WGS sequence"/>
</dbReference>
<accession>A0ACC4DB39</accession>
<evidence type="ECO:0000313" key="2">
    <source>
        <dbReference type="Proteomes" id="UP001638806"/>
    </source>
</evidence>
<dbReference type="EMBL" id="JBGNUJ010000012">
    <property type="protein sequence ID" value="KAL3953367.1"/>
    <property type="molecule type" value="Genomic_DNA"/>
</dbReference>
<sequence length="92" mass="9736">MSFPLMVPTTVILSALYVSLTCRSSSSASPPNRGMCASIRPRAGAPGVASCCWRCLAVFNAFFAVICWDVTSAQGFTVGEINRVFTRPSAGL</sequence>
<protein>
    <submittedName>
        <fullName evidence="1">Uncharacterized protein</fullName>
    </submittedName>
</protein>
<keyword evidence="2" id="KW-1185">Reference proteome</keyword>
<comment type="caution">
    <text evidence="1">The sequence shown here is derived from an EMBL/GenBank/DDBJ whole genome shotgun (WGS) entry which is preliminary data.</text>
</comment>